<dbReference type="Proteomes" id="UP001589906">
    <property type="component" value="Unassembled WGS sequence"/>
</dbReference>
<gene>
    <name evidence="1" type="ORF">ACFFGE_05305</name>
</gene>
<name>A0ABV6R1F3_9CAUL</name>
<organism evidence="1 2">
    <name type="scientific">Brevundimonas balnearis</name>
    <dbReference type="NCBI Taxonomy" id="1572858"/>
    <lineage>
        <taxon>Bacteria</taxon>
        <taxon>Pseudomonadati</taxon>
        <taxon>Pseudomonadota</taxon>
        <taxon>Alphaproteobacteria</taxon>
        <taxon>Caulobacterales</taxon>
        <taxon>Caulobacteraceae</taxon>
        <taxon>Brevundimonas</taxon>
    </lineage>
</organism>
<evidence type="ECO:0000313" key="1">
    <source>
        <dbReference type="EMBL" id="MFC0633296.1"/>
    </source>
</evidence>
<comment type="caution">
    <text evidence="1">The sequence shown here is derived from an EMBL/GenBank/DDBJ whole genome shotgun (WGS) entry which is preliminary data.</text>
</comment>
<reference evidence="1 2" key="1">
    <citation type="submission" date="2024-09" db="EMBL/GenBank/DDBJ databases">
        <authorList>
            <person name="Sun Q."/>
            <person name="Mori K."/>
        </authorList>
    </citation>
    <scope>NUCLEOTIDE SEQUENCE [LARGE SCALE GENOMIC DNA]</scope>
    <source>
        <strain evidence="1 2">NCAIM B.02621</strain>
    </source>
</reference>
<sequence length="196" mass="20546">MAITLGTLPRLTTFSMRAVSAANDLRPSFGGPVQRLGRKGSRFALDVKVPAMSAKGCGIALIADLLRGETETVILPVPDYVPAVPYGTPLVNGAGQLGTTLVIDGLTPNVAILKGKFLSVILGGQRYVHIVAAQTTANGSGQASLPIWPMLRTPTTDNAVVELAAPKIEGFVQPGQEWSISRLQAVGVDFSVEERA</sequence>
<dbReference type="RefSeq" id="WP_376835015.1">
    <property type="nucleotide sequence ID" value="NZ_JBHLSW010000003.1"/>
</dbReference>
<dbReference type="EMBL" id="JBHLSW010000003">
    <property type="protein sequence ID" value="MFC0633296.1"/>
    <property type="molecule type" value="Genomic_DNA"/>
</dbReference>
<accession>A0ABV6R1F3</accession>
<keyword evidence="2" id="KW-1185">Reference proteome</keyword>
<protein>
    <submittedName>
        <fullName evidence="1">Uncharacterized protein</fullName>
    </submittedName>
</protein>
<evidence type="ECO:0000313" key="2">
    <source>
        <dbReference type="Proteomes" id="UP001589906"/>
    </source>
</evidence>
<proteinExistence type="predicted"/>